<evidence type="ECO:0000313" key="3">
    <source>
        <dbReference type="Proteomes" id="UP001240150"/>
    </source>
</evidence>
<protein>
    <recommendedName>
        <fullName evidence="4">Skin secretory protein xP2-like</fullName>
    </recommendedName>
</protein>
<evidence type="ECO:0008006" key="4">
    <source>
        <dbReference type="Google" id="ProtNLM"/>
    </source>
</evidence>
<feature type="compositionally biased region" description="Acidic residues" evidence="1">
    <location>
        <begin position="99"/>
        <end position="119"/>
    </location>
</feature>
<dbReference type="EMBL" id="CP126980">
    <property type="protein sequence ID" value="WIM95917.1"/>
    <property type="molecule type" value="Genomic_DNA"/>
</dbReference>
<reference evidence="2 3" key="1">
    <citation type="submission" date="2023-06" db="EMBL/GenBank/DDBJ databases">
        <authorList>
            <person name="Yushchuk O."/>
            <person name="Binda E."/>
            <person name="Ruckert-Reed C."/>
            <person name="Fedorenko V."/>
            <person name="Kalinowski J."/>
            <person name="Marinelli F."/>
        </authorList>
    </citation>
    <scope>NUCLEOTIDE SEQUENCE [LARGE SCALE GENOMIC DNA]</scope>
    <source>
        <strain evidence="2 3">NRRL 3884</strain>
    </source>
</reference>
<dbReference type="RefSeq" id="WP_284917225.1">
    <property type="nucleotide sequence ID" value="NZ_CP126980.1"/>
</dbReference>
<feature type="compositionally biased region" description="Low complexity" evidence="1">
    <location>
        <begin position="150"/>
        <end position="163"/>
    </location>
</feature>
<proteinExistence type="predicted"/>
<feature type="compositionally biased region" description="Low complexity" evidence="1">
    <location>
        <begin position="74"/>
        <end position="85"/>
    </location>
</feature>
<gene>
    <name evidence="2" type="ORF">ACTOB_008058</name>
</gene>
<accession>A0ABY8WEI5</accession>
<sequence length="191" mass="18259">MGVGKKSDPEGTAVAGDKPGAEGKAEGDPAAEGEPAPEGDPAAEGEPAPEGDPAAEGEPAPEGDPAAEGEPVADGEAGCGSAAKGAEGEAGCGSAAAGAEDESAVEDGTVDEAGEPDEPEGLKAPDESPAAKPAATGESPDGGNNPAVISAASTSPSRARANASAPRYIPLTCSAAFANPCVPFAKLYMFC</sequence>
<name>A0ABY8WEI5_9ACTN</name>
<feature type="region of interest" description="Disordered" evidence="1">
    <location>
        <begin position="1"/>
        <end position="163"/>
    </location>
</feature>
<keyword evidence="3" id="KW-1185">Reference proteome</keyword>
<organism evidence="2 3">
    <name type="scientific">Actinoplanes oblitus</name>
    <dbReference type="NCBI Taxonomy" id="3040509"/>
    <lineage>
        <taxon>Bacteria</taxon>
        <taxon>Bacillati</taxon>
        <taxon>Actinomycetota</taxon>
        <taxon>Actinomycetes</taxon>
        <taxon>Micromonosporales</taxon>
        <taxon>Micromonosporaceae</taxon>
        <taxon>Actinoplanes</taxon>
    </lineage>
</organism>
<evidence type="ECO:0000256" key="1">
    <source>
        <dbReference type="SAM" id="MobiDB-lite"/>
    </source>
</evidence>
<feature type="compositionally biased region" description="Acidic residues" evidence="1">
    <location>
        <begin position="29"/>
        <end position="73"/>
    </location>
</feature>
<dbReference type="Proteomes" id="UP001240150">
    <property type="component" value="Chromosome"/>
</dbReference>
<evidence type="ECO:0000313" key="2">
    <source>
        <dbReference type="EMBL" id="WIM95917.1"/>
    </source>
</evidence>